<evidence type="ECO:0000256" key="5">
    <source>
        <dbReference type="ARBA" id="ARBA00023004"/>
    </source>
</evidence>
<feature type="binding site" evidence="6">
    <location>
        <position position="68"/>
    </location>
    <ligand>
        <name>Fe cation</name>
        <dbReference type="ChEBI" id="CHEBI:24875"/>
        <note>catalytic</note>
    </ligand>
</feature>
<dbReference type="CDD" id="cd10548">
    <property type="entry name" value="cupin_CDO"/>
    <property type="match status" value="1"/>
</dbReference>
<evidence type="ECO:0000256" key="3">
    <source>
        <dbReference type="ARBA" id="ARBA00022964"/>
    </source>
</evidence>
<comment type="similarity">
    <text evidence="1">Belongs to the cysteine dioxygenase family.</text>
</comment>
<evidence type="ECO:0000256" key="6">
    <source>
        <dbReference type="PIRSR" id="PIRSR610300-51"/>
    </source>
</evidence>
<feature type="binding site" evidence="6">
    <location>
        <position position="113"/>
    </location>
    <ligand>
        <name>Fe cation</name>
        <dbReference type="ChEBI" id="CHEBI:24875"/>
        <note>catalytic</note>
    </ligand>
</feature>
<dbReference type="Pfam" id="PF05995">
    <property type="entry name" value="CDO_I"/>
    <property type="match status" value="1"/>
</dbReference>
<dbReference type="InterPro" id="IPR011051">
    <property type="entry name" value="RmlC_Cupin_sf"/>
</dbReference>
<dbReference type="AlphaFoldDB" id="A0A967B5U9"/>
<accession>A0A967B5U9</accession>
<evidence type="ECO:0000256" key="2">
    <source>
        <dbReference type="ARBA" id="ARBA00022723"/>
    </source>
</evidence>
<keyword evidence="8" id="KW-1185">Reference proteome</keyword>
<gene>
    <name evidence="7" type="ORF">G9U51_10245</name>
</gene>
<dbReference type="Proteomes" id="UP000744769">
    <property type="component" value="Unassembled WGS sequence"/>
</dbReference>
<dbReference type="InterPro" id="IPR014710">
    <property type="entry name" value="RmlC-like_jellyroll"/>
</dbReference>
<evidence type="ECO:0000256" key="4">
    <source>
        <dbReference type="ARBA" id="ARBA00023002"/>
    </source>
</evidence>
<dbReference type="GO" id="GO:0016702">
    <property type="term" value="F:oxidoreductase activity, acting on single donors with incorporation of molecular oxygen, incorporation of two atoms of oxygen"/>
    <property type="evidence" value="ECO:0007669"/>
    <property type="project" value="InterPro"/>
</dbReference>
<organism evidence="7 8">
    <name type="scientific">Metallococcus carri</name>
    <dbReference type="NCBI Taxonomy" id="1656884"/>
    <lineage>
        <taxon>Bacteria</taxon>
        <taxon>Bacillati</taxon>
        <taxon>Actinomycetota</taxon>
        <taxon>Actinomycetes</taxon>
        <taxon>Micrococcales</taxon>
        <taxon>Dermacoccaceae</taxon>
        <taxon>Metallococcus</taxon>
    </lineage>
</organism>
<dbReference type="PANTHER" id="PTHR12918:SF1">
    <property type="entry name" value="CYSTEINE DIOXYGENASE TYPE 1"/>
    <property type="match status" value="1"/>
</dbReference>
<dbReference type="Gene3D" id="2.60.120.10">
    <property type="entry name" value="Jelly Rolls"/>
    <property type="match status" value="1"/>
</dbReference>
<name>A0A967B5U9_9MICO</name>
<evidence type="ECO:0000313" key="7">
    <source>
        <dbReference type="EMBL" id="NHN56157.1"/>
    </source>
</evidence>
<dbReference type="InterPro" id="IPR010300">
    <property type="entry name" value="CDO_1"/>
</dbReference>
<protein>
    <submittedName>
        <fullName evidence="7">Cysteine dioxygenase</fullName>
    </submittedName>
</protein>
<dbReference type="RefSeq" id="WP_166196662.1">
    <property type="nucleotide sequence ID" value="NZ_JAAOIV010000007.1"/>
</dbReference>
<keyword evidence="2 6" id="KW-0479">Metal-binding</keyword>
<keyword evidence="3 7" id="KW-0223">Dioxygenase</keyword>
<keyword evidence="5 6" id="KW-0408">Iron</keyword>
<comment type="caution">
    <text evidence="7">The sequence shown here is derived from an EMBL/GenBank/DDBJ whole genome shotgun (WGS) entry which is preliminary data.</text>
</comment>
<evidence type="ECO:0000313" key="8">
    <source>
        <dbReference type="Proteomes" id="UP000744769"/>
    </source>
</evidence>
<dbReference type="EMBL" id="JAAOIV010000007">
    <property type="protein sequence ID" value="NHN56157.1"/>
    <property type="molecule type" value="Genomic_DNA"/>
</dbReference>
<reference evidence="7" key="1">
    <citation type="submission" date="2020-03" db="EMBL/GenBank/DDBJ databases">
        <title>Draft sequencing of Calidifontibacter sp. DB0510.</title>
        <authorList>
            <person name="Kim D.-U."/>
        </authorList>
    </citation>
    <scope>NUCLEOTIDE SEQUENCE</scope>
    <source>
        <strain evidence="7">DB0510</strain>
    </source>
</reference>
<sequence length="162" mass="18239">MSSTAFAPRTLTDTELVELVCRVAADRALWEPLVRFDRGERQWARISVPEGVDVWVICWEQSQGTRLHDHGDASAAFTTVRGTIAELRPRGGQLIARDLAEGAVQSVRPGDIHDVRNERREPAVTIHAYAPALTQMTYYDLHSGRLLVDRVVRSDEPEGHEW</sequence>
<evidence type="ECO:0000256" key="1">
    <source>
        <dbReference type="ARBA" id="ARBA00006622"/>
    </source>
</evidence>
<dbReference type="PANTHER" id="PTHR12918">
    <property type="entry name" value="CYSTEINE DIOXYGENASE"/>
    <property type="match status" value="1"/>
</dbReference>
<feature type="binding site" evidence="6">
    <location>
        <position position="70"/>
    </location>
    <ligand>
        <name>Fe cation</name>
        <dbReference type="ChEBI" id="CHEBI:24875"/>
        <note>catalytic</note>
    </ligand>
</feature>
<keyword evidence="4" id="KW-0560">Oxidoreductase</keyword>
<dbReference type="GO" id="GO:0008198">
    <property type="term" value="F:ferrous iron binding"/>
    <property type="evidence" value="ECO:0007669"/>
    <property type="project" value="TreeGrafter"/>
</dbReference>
<proteinExistence type="inferred from homology"/>
<dbReference type="SUPFAM" id="SSF51182">
    <property type="entry name" value="RmlC-like cupins"/>
    <property type="match status" value="1"/>
</dbReference>